<gene>
    <name evidence="5" type="ORF">OA50_03683</name>
</gene>
<evidence type="ECO:0000256" key="1">
    <source>
        <dbReference type="ARBA" id="ARBA00001974"/>
    </source>
</evidence>
<keyword evidence="2" id="KW-0285">Flavoprotein</keyword>
<evidence type="ECO:0000259" key="4">
    <source>
        <dbReference type="Pfam" id="PF02771"/>
    </source>
</evidence>
<dbReference type="InterPro" id="IPR009100">
    <property type="entry name" value="AcylCoA_DH/oxidase_NM_dom_sf"/>
</dbReference>
<dbReference type="Gene3D" id="1.10.540.10">
    <property type="entry name" value="Acyl-CoA dehydrogenase/oxidase, N-terminal domain"/>
    <property type="match status" value="1"/>
</dbReference>
<dbReference type="InterPro" id="IPR006089">
    <property type="entry name" value="Acyl-CoA_DH_CS"/>
</dbReference>
<comment type="cofactor">
    <cofactor evidence="1">
        <name>FAD</name>
        <dbReference type="ChEBI" id="CHEBI:57692"/>
    </cofactor>
</comment>
<sequence>MSYPACLAVCREVPKACTSTGIVWETNVHAISPLVDFASHDQKNRWLPVIANGGLAALALTEPSAGSDATGMKTTFREDEILVNGSKIFITNGDVADIIVLFGKWAELGDGRDAISVAVIEKGAPGFEVIGTDKKMGSRASSTAALSFNTCRIPRANLLGKPGEGLKMLYDFLRKSRPSVAAQALGIARAAFEDAIAYVNDCPAPLKRLRFEVSLFSKRGDRRCGKAVSAKSRSSAS</sequence>
<dbReference type="Proteomes" id="UP000030960">
    <property type="component" value="Unassembled WGS sequence"/>
</dbReference>
<evidence type="ECO:0000259" key="3">
    <source>
        <dbReference type="Pfam" id="PF02770"/>
    </source>
</evidence>
<evidence type="ECO:0000313" key="6">
    <source>
        <dbReference type="Proteomes" id="UP000030960"/>
    </source>
</evidence>
<dbReference type="InterPro" id="IPR036250">
    <property type="entry name" value="AcylCo_DH-like_C"/>
</dbReference>
<dbReference type="SUPFAM" id="SSF56645">
    <property type="entry name" value="Acyl-CoA dehydrogenase NM domain-like"/>
    <property type="match status" value="1"/>
</dbReference>
<name>A0A0B3S516_9RHOB</name>
<dbReference type="SUPFAM" id="SSF47203">
    <property type="entry name" value="Acyl-CoA dehydrogenase C-terminal domain-like"/>
    <property type="match status" value="1"/>
</dbReference>
<accession>A0A0B3S516</accession>
<dbReference type="EC" id="1.3.8.-" evidence="5"/>
<dbReference type="PROSITE" id="PS00072">
    <property type="entry name" value="ACYL_COA_DH_1"/>
    <property type="match status" value="1"/>
</dbReference>
<dbReference type="InterPro" id="IPR013786">
    <property type="entry name" value="AcylCoA_DH/ox_N"/>
</dbReference>
<feature type="domain" description="Acyl-CoA dehydrogenase/oxidase N-terminal" evidence="4">
    <location>
        <begin position="1"/>
        <end position="53"/>
    </location>
</feature>
<dbReference type="PANTHER" id="PTHR43884:SF12">
    <property type="entry name" value="ISOVALERYL-COA DEHYDROGENASE, MITOCHONDRIAL-RELATED"/>
    <property type="match status" value="1"/>
</dbReference>
<proteinExistence type="predicted"/>
<dbReference type="Gene3D" id="2.40.110.10">
    <property type="entry name" value="Butyryl-CoA Dehydrogenase, subunit A, domain 2"/>
    <property type="match status" value="1"/>
</dbReference>
<reference evidence="5 6" key="1">
    <citation type="submission" date="2014-10" db="EMBL/GenBank/DDBJ databases">
        <title>Genome sequence of Ponticoccus sp. strain UMTAT08 isolated from clonal culture of toxic dinoflagellate Alexandrium tamiyavanichii.</title>
        <authorList>
            <person name="Gan H.Y."/>
            <person name="Muhd D.-D."/>
            <person name="Mohd Noor M.E."/>
            <person name="Yeong Y.S."/>
            <person name="Usup G."/>
        </authorList>
    </citation>
    <scope>NUCLEOTIDE SEQUENCE [LARGE SCALE GENOMIC DNA]</scope>
    <source>
        <strain evidence="5 6">UMTAT08</strain>
    </source>
</reference>
<dbReference type="Pfam" id="PF02770">
    <property type="entry name" value="Acyl-CoA_dh_M"/>
    <property type="match status" value="1"/>
</dbReference>
<dbReference type="InterPro" id="IPR006091">
    <property type="entry name" value="Acyl-CoA_Oxase/DH_mid-dom"/>
</dbReference>
<dbReference type="STRING" id="561184.SAMN05216376_104143"/>
<protein>
    <submittedName>
        <fullName evidence="5">Acyl-CoA dehydrogenase</fullName>
        <ecNumber evidence="5">1.3.8.-</ecNumber>
    </submittedName>
</protein>
<comment type="caution">
    <text evidence="5">The sequence shown here is derived from an EMBL/GenBank/DDBJ whole genome shotgun (WGS) entry which is preliminary data.</text>
</comment>
<dbReference type="PANTHER" id="PTHR43884">
    <property type="entry name" value="ACYL-COA DEHYDROGENASE"/>
    <property type="match status" value="1"/>
</dbReference>
<organism evidence="5 6">
    <name type="scientific">Mameliella alba</name>
    <dbReference type="NCBI Taxonomy" id="561184"/>
    <lineage>
        <taxon>Bacteria</taxon>
        <taxon>Pseudomonadati</taxon>
        <taxon>Pseudomonadota</taxon>
        <taxon>Alphaproteobacteria</taxon>
        <taxon>Rhodobacterales</taxon>
        <taxon>Roseobacteraceae</taxon>
        <taxon>Mameliella</taxon>
    </lineage>
</organism>
<keyword evidence="6" id="KW-1185">Reference proteome</keyword>
<dbReference type="EMBL" id="JSUQ01000015">
    <property type="protein sequence ID" value="KHQ51781.1"/>
    <property type="molecule type" value="Genomic_DNA"/>
</dbReference>
<evidence type="ECO:0000313" key="5">
    <source>
        <dbReference type="EMBL" id="KHQ51781.1"/>
    </source>
</evidence>
<feature type="domain" description="Acyl-CoA oxidase/dehydrogenase middle" evidence="3">
    <location>
        <begin position="57"/>
        <end position="150"/>
    </location>
</feature>
<evidence type="ECO:0000256" key="2">
    <source>
        <dbReference type="ARBA" id="ARBA00022630"/>
    </source>
</evidence>
<dbReference type="InterPro" id="IPR046373">
    <property type="entry name" value="Acyl-CoA_Oxase/DH_mid-dom_sf"/>
</dbReference>
<dbReference type="Gene3D" id="1.20.140.10">
    <property type="entry name" value="Butyryl-CoA Dehydrogenase, subunit A, domain 3"/>
    <property type="match status" value="1"/>
</dbReference>
<dbReference type="InterPro" id="IPR037069">
    <property type="entry name" value="AcylCoA_DH/ox_N_sf"/>
</dbReference>
<dbReference type="AlphaFoldDB" id="A0A0B3S516"/>
<dbReference type="Pfam" id="PF02771">
    <property type="entry name" value="Acyl-CoA_dh_N"/>
    <property type="match status" value="1"/>
</dbReference>
<keyword evidence="5" id="KW-0560">Oxidoreductase</keyword>
<dbReference type="GO" id="GO:0050660">
    <property type="term" value="F:flavin adenine dinucleotide binding"/>
    <property type="evidence" value="ECO:0007669"/>
    <property type="project" value="InterPro"/>
</dbReference>
<dbReference type="GO" id="GO:0003995">
    <property type="term" value="F:acyl-CoA dehydrogenase activity"/>
    <property type="evidence" value="ECO:0007669"/>
    <property type="project" value="InterPro"/>
</dbReference>